<dbReference type="GeneID" id="87833674"/>
<dbReference type="Proteomes" id="UP001302602">
    <property type="component" value="Unassembled WGS sequence"/>
</dbReference>
<reference evidence="1" key="1">
    <citation type="journal article" date="2023" name="Mol. Phylogenet. Evol.">
        <title>Genome-scale phylogeny and comparative genomics of the fungal order Sordariales.</title>
        <authorList>
            <person name="Hensen N."/>
            <person name="Bonometti L."/>
            <person name="Westerberg I."/>
            <person name="Brannstrom I.O."/>
            <person name="Guillou S."/>
            <person name="Cros-Aarteil S."/>
            <person name="Calhoun S."/>
            <person name="Haridas S."/>
            <person name="Kuo A."/>
            <person name="Mondo S."/>
            <person name="Pangilinan J."/>
            <person name="Riley R."/>
            <person name="LaButti K."/>
            <person name="Andreopoulos B."/>
            <person name="Lipzen A."/>
            <person name="Chen C."/>
            <person name="Yan M."/>
            <person name="Daum C."/>
            <person name="Ng V."/>
            <person name="Clum A."/>
            <person name="Steindorff A."/>
            <person name="Ohm R.A."/>
            <person name="Martin F."/>
            <person name="Silar P."/>
            <person name="Natvig D.O."/>
            <person name="Lalanne C."/>
            <person name="Gautier V."/>
            <person name="Ament-Velasquez S.L."/>
            <person name="Kruys A."/>
            <person name="Hutchinson M.I."/>
            <person name="Powell A.J."/>
            <person name="Barry K."/>
            <person name="Miller A.N."/>
            <person name="Grigoriev I.V."/>
            <person name="Debuchy R."/>
            <person name="Gladieux P."/>
            <person name="Hiltunen Thoren M."/>
            <person name="Johannesson H."/>
        </authorList>
    </citation>
    <scope>NUCLEOTIDE SEQUENCE</scope>
    <source>
        <strain evidence="1">CBS 731.68</strain>
    </source>
</reference>
<dbReference type="SUPFAM" id="SSF53167">
    <property type="entry name" value="Purine and uridine phosphorylases"/>
    <property type="match status" value="1"/>
</dbReference>
<evidence type="ECO:0000313" key="2">
    <source>
        <dbReference type="Proteomes" id="UP001302602"/>
    </source>
</evidence>
<dbReference type="InterPro" id="IPR035994">
    <property type="entry name" value="Nucleoside_phosphorylase_sf"/>
</dbReference>
<dbReference type="RefSeq" id="XP_062651344.1">
    <property type="nucleotide sequence ID" value="XM_062796906.1"/>
</dbReference>
<dbReference type="InterPro" id="IPR053137">
    <property type="entry name" value="NLR-like"/>
</dbReference>
<dbReference type="Gene3D" id="3.40.50.1580">
    <property type="entry name" value="Nucleoside phosphorylase domain"/>
    <property type="match status" value="1"/>
</dbReference>
<dbReference type="PANTHER" id="PTHR46082">
    <property type="entry name" value="ATP/GTP-BINDING PROTEIN-RELATED"/>
    <property type="match status" value="1"/>
</dbReference>
<dbReference type="PANTHER" id="PTHR46082:SF11">
    <property type="entry name" value="AAA+ ATPASE DOMAIN-CONTAINING PROTEIN-RELATED"/>
    <property type="match status" value="1"/>
</dbReference>
<evidence type="ECO:0008006" key="3">
    <source>
        <dbReference type="Google" id="ProtNLM"/>
    </source>
</evidence>
<proteinExistence type="predicted"/>
<dbReference type="EMBL" id="MU853224">
    <property type="protein sequence ID" value="KAK4127573.1"/>
    <property type="molecule type" value="Genomic_DNA"/>
</dbReference>
<protein>
    <recommendedName>
        <fullName evidence="3">Nucleoside phosphorylase domain-containing protein</fullName>
    </recommendedName>
</protein>
<dbReference type="AlphaFoldDB" id="A0AAN6U6X4"/>
<comment type="caution">
    <text evidence="1">The sequence shown here is derived from an EMBL/GenBank/DDBJ whole genome shotgun (WGS) entry which is preliminary data.</text>
</comment>
<dbReference type="GO" id="GO:0003824">
    <property type="term" value="F:catalytic activity"/>
    <property type="evidence" value="ECO:0007669"/>
    <property type="project" value="InterPro"/>
</dbReference>
<gene>
    <name evidence="1" type="ORF">N657DRAFT_687820</name>
</gene>
<accession>A0AAN6U6X4</accession>
<organism evidence="1 2">
    <name type="scientific">Parathielavia appendiculata</name>
    <dbReference type="NCBI Taxonomy" id="2587402"/>
    <lineage>
        <taxon>Eukaryota</taxon>
        <taxon>Fungi</taxon>
        <taxon>Dikarya</taxon>
        <taxon>Ascomycota</taxon>
        <taxon>Pezizomycotina</taxon>
        <taxon>Sordariomycetes</taxon>
        <taxon>Sordariomycetidae</taxon>
        <taxon>Sordariales</taxon>
        <taxon>Chaetomiaceae</taxon>
        <taxon>Parathielavia</taxon>
    </lineage>
</organism>
<sequence>MKTKDDWTQDVDEDGCGYCDDNQVVKRKERGAARQVTVHYGTITSDNCVMRDAEARDRHAKDKKLKVMCFEMEAAGLMNSLPCLVTRGIYDYSDTHKNDEWHNYAALAAVVYVRELLLVLRGQKVTGMPSWAKEAQHTSSKSTQAVSNGAELSAGMLVCSAFCTDVPFAFTWRPHELYLTISDDRLRVYQVIFPRVQAPSTSTNSAEQRTNELRRTFTDVTPENKPSALFNIRVPRETILLPRSSRNRAVQFFPAEEPCGNAAVIVGPRYGPTPAPPIGVYLRPVDLGGWVIVEESGAGETVLYESETKLEGRFPEMWDKSDWIFAPCDGN</sequence>
<reference evidence="1" key="2">
    <citation type="submission" date="2023-05" db="EMBL/GenBank/DDBJ databases">
        <authorList>
            <consortium name="Lawrence Berkeley National Laboratory"/>
            <person name="Steindorff A."/>
            <person name="Hensen N."/>
            <person name="Bonometti L."/>
            <person name="Westerberg I."/>
            <person name="Brannstrom I.O."/>
            <person name="Guillou S."/>
            <person name="Cros-Aarteil S."/>
            <person name="Calhoun S."/>
            <person name="Haridas S."/>
            <person name="Kuo A."/>
            <person name="Mondo S."/>
            <person name="Pangilinan J."/>
            <person name="Riley R."/>
            <person name="Labutti K."/>
            <person name="Andreopoulos B."/>
            <person name="Lipzen A."/>
            <person name="Chen C."/>
            <person name="Yanf M."/>
            <person name="Daum C."/>
            <person name="Ng V."/>
            <person name="Clum A."/>
            <person name="Ohm R."/>
            <person name="Martin F."/>
            <person name="Silar P."/>
            <person name="Natvig D."/>
            <person name="Lalanne C."/>
            <person name="Gautier V."/>
            <person name="Ament-Velasquez S.L."/>
            <person name="Kruys A."/>
            <person name="Hutchinson M.I."/>
            <person name="Powell A.J."/>
            <person name="Barry K."/>
            <person name="Miller A.N."/>
            <person name="Grigoriev I.V."/>
            <person name="Debuchy R."/>
            <person name="Gladieux P."/>
            <person name="Thoren M.H."/>
            <person name="Johannesson H."/>
        </authorList>
    </citation>
    <scope>NUCLEOTIDE SEQUENCE</scope>
    <source>
        <strain evidence="1">CBS 731.68</strain>
    </source>
</reference>
<dbReference type="GO" id="GO:0009116">
    <property type="term" value="P:nucleoside metabolic process"/>
    <property type="evidence" value="ECO:0007669"/>
    <property type="project" value="InterPro"/>
</dbReference>
<keyword evidence="2" id="KW-1185">Reference proteome</keyword>
<evidence type="ECO:0000313" key="1">
    <source>
        <dbReference type="EMBL" id="KAK4127573.1"/>
    </source>
</evidence>
<name>A0AAN6U6X4_9PEZI</name>